<dbReference type="InterPro" id="IPR036259">
    <property type="entry name" value="MFS_trans_sf"/>
</dbReference>
<sequence>PDSDAPPGARRMAAVVKSWTRKDYIIVFAGIFGVAFFSALAGSMEMTAEPFVLSYLGEHSMLPVLGVFDALLYSVSQPIVAKLLDVFGRLELTVLCMAFYALSRVLMAAAQSFGVYAISILFNTFSRSGQYLLSQILIADASSLLNRGLLSNIVNLPFLVTVFIGPFLSNMFIKLGYQWIYIFSAISVPTLGLPIIYKLYAGERKCRANGEIDETMTWRYNTTGASTTTLLNKQLDLPGVGMLVFGLALFFLPFLTSSRFAGGFGNPIPIVMLVSGILLLAGFGVWEVKHASAKGYLPVFPYKHLTNRTAIGAMITIVFVFIDYALYHTFLSSYVRVTRNMEYSQVGIIAQLYSLTASLSAIFTGILIKYTKRHKIYSILGIVLHAVGVAMMITYRGPDSTDFEYILSQSLAGIGGGFLVCSLMVALQASVPPAFIASLMTFWLLVSGLGSSIGGAIAGALWTNSLESQIMSRLPTLAPEVLTTILGSIEEVLKLPVAQREAVVQAYVSVQRYLSIGAALSLVPAVIGVFL</sequence>
<keyword evidence="4 5" id="KW-0472">Membrane</keyword>
<organism evidence="7 8">
    <name type="scientific">Catenaria anguillulae PL171</name>
    <dbReference type="NCBI Taxonomy" id="765915"/>
    <lineage>
        <taxon>Eukaryota</taxon>
        <taxon>Fungi</taxon>
        <taxon>Fungi incertae sedis</taxon>
        <taxon>Blastocladiomycota</taxon>
        <taxon>Blastocladiomycetes</taxon>
        <taxon>Blastocladiales</taxon>
        <taxon>Catenariaceae</taxon>
        <taxon>Catenaria</taxon>
    </lineage>
</organism>
<feature type="non-terminal residue" evidence="7">
    <location>
        <position position="1"/>
    </location>
</feature>
<proteinExistence type="predicted"/>
<feature type="transmembrane region" description="Helical" evidence="5">
    <location>
        <begin position="179"/>
        <end position="197"/>
    </location>
</feature>
<keyword evidence="3 5" id="KW-1133">Transmembrane helix</keyword>
<feature type="transmembrane region" description="Helical" evidence="5">
    <location>
        <begin position="405"/>
        <end position="427"/>
    </location>
</feature>
<feature type="transmembrane region" description="Helical" evidence="5">
    <location>
        <begin position="153"/>
        <end position="173"/>
    </location>
</feature>
<dbReference type="Proteomes" id="UP000193411">
    <property type="component" value="Unassembled WGS sequence"/>
</dbReference>
<dbReference type="GO" id="GO:0022857">
    <property type="term" value="F:transmembrane transporter activity"/>
    <property type="evidence" value="ECO:0007669"/>
    <property type="project" value="InterPro"/>
</dbReference>
<dbReference type="GO" id="GO:0005886">
    <property type="term" value="C:plasma membrane"/>
    <property type="evidence" value="ECO:0007669"/>
    <property type="project" value="TreeGrafter"/>
</dbReference>
<feature type="non-terminal residue" evidence="7">
    <location>
        <position position="531"/>
    </location>
</feature>
<comment type="subcellular location">
    <subcellularLocation>
        <location evidence="1">Membrane</location>
        <topology evidence="1">Multi-pass membrane protein</topology>
    </subcellularLocation>
</comment>
<dbReference type="InterPro" id="IPR020846">
    <property type="entry name" value="MFS_dom"/>
</dbReference>
<dbReference type="PROSITE" id="PS50850">
    <property type="entry name" value="MFS"/>
    <property type="match status" value="1"/>
</dbReference>
<evidence type="ECO:0000256" key="1">
    <source>
        <dbReference type="ARBA" id="ARBA00004141"/>
    </source>
</evidence>
<gene>
    <name evidence="7" type="ORF">BCR44DRAFT_1383077</name>
</gene>
<feature type="transmembrane region" description="Helical" evidence="5">
    <location>
        <begin position="439"/>
        <end position="462"/>
    </location>
</feature>
<evidence type="ECO:0000256" key="3">
    <source>
        <dbReference type="ARBA" id="ARBA00022989"/>
    </source>
</evidence>
<name>A0A1Y2HSB9_9FUNG</name>
<dbReference type="Gene3D" id="1.20.1250.20">
    <property type="entry name" value="MFS general substrate transporter like domains"/>
    <property type="match status" value="2"/>
</dbReference>
<evidence type="ECO:0000259" key="6">
    <source>
        <dbReference type="PROSITE" id="PS50850"/>
    </source>
</evidence>
<accession>A0A1Y2HSB9</accession>
<protein>
    <submittedName>
        <fullName evidence="7">Major facilitator superfamily domain-containing protein</fullName>
    </submittedName>
</protein>
<comment type="caution">
    <text evidence="7">The sequence shown here is derived from an EMBL/GenBank/DDBJ whole genome shotgun (WGS) entry which is preliminary data.</text>
</comment>
<evidence type="ECO:0000256" key="4">
    <source>
        <dbReference type="ARBA" id="ARBA00023136"/>
    </source>
</evidence>
<evidence type="ECO:0000313" key="8">
    <source>
        <dbReference type="Proteomes" id="UP000193411"/>
    </source>
</evidence>
<dbReference type="STRING" id="765915.A0A1Y2HSB9"/>
<dbReference type="PANTHER" id="PTHR23501">
    <property type="entry name" value="MAJOR FACILITATOR SUPERFAMILY"/>
    <property type="match status" value="1"/>
</dbReference>
<feature type="transmembrane region" description="Helical" evidence="5">
    <location>
        <begin position="375"/>
        <end position="393"/>
    </location>
</feature>
<feature type="domain" description="Major facilitator superfamily (MFS) profile" evidence="6">
    <location>
        <begin position="23"/>
        <end position="531"/>
    </location>
</feature>
<dbReference type="InterPro" id="IPR011701">
    <property type="entry name" value="MFS"/>
</dbReference>
<feature type="transmembrane region" description="Helical" evidence="5">
    <location>
        <begin position="24"/>
        <end position="41"/>
    </location>
</feature>
<dbReference type="EMBL" id="MCFL01000015">
    <property type="protein sequence ID" value="ORZ36834.1"/>
    <property type="molecule type" value="Genomic_DNA"/>
</dbReference>
<evidence type="ECO:0000256" key="5">
    <source>
        <dbReference type="SAM" id="Phobius"/>
    </source>
</evidence>
<reference evidence="7 8" key="1">
    <citation type="submission" date="2016-07" db="EMBL/GenBank/DDBJ databases">
        <title>Pervasive Adenine N6-methylation of Active Genes in Fungi.</title>
        <authorList>
            <consortium name="DOE Joint Genome Institute"/>
            <person name="Mondo S.J."/>
            <person name="Dannebaum R.O."/>
            <person name="Kuo R.C."/>
            <person name="Labutti K."/>
            <person name="Haridas S."/>
            <person name="Kuo A."/>
            <person name="Salamov A."/>
            <person name="Ahrendt S.R."/>
            <person name="Lipzen A."/>
            <person name="Sullivan W."/>
            <person name="Andreopoulos W.B."/>
            <person name="Clum A."/>
            <person name="Lindquist E."/>
            <person name="Daum C."/>
            <person name="Ramamoorthy G.K."/>
            <person name="Gryganskyi A."/>
            <person name="Culley D."/>
            <person name="Magnuson J.K."/>
            <person name="James T.Y."/>
            <person name="O'Malley M.A."/>
            <person name="Stajich J.E."/>
            <person name="Spatafora J.W."/>
            <person name="Visel A."/>
            <person name="Grigoriev I.V."/>
        </authorList>
    </citation>
    <scope>NUCLEOTIDE SEQUENCE [LARGE SCALE GENOMIC DNA]</scope>
    <source>
        <strain evidence="7 8">PL171</strain>
    </source>
</reference>
<keyword evidence="2 5" id="KW-0812">Transmembrane</keyword>
<dbReference type="AlphaFoldDB" id="A0A1Y2HSB9"/>
<dbReference type="SUPFAM" id="SSF103473">
    <property type="entry name" value="MFS general substrate transporter"/>
    <property type="match status" value="1"/>
</dbReference>
<feature type="transmembrane region" description="Helical" evidence="5">
    <location>
        <begin position="309"/>
        <end position="327"/>
    </location>
</feature>
<dbReference type="Pfam" id="PF07690">
    <property type="entry name" value="MFS_1"/>
    <property type="match status" value="2"/>
</dbReference>
<feature type="transmembrane region" description="Helical" evidence="5">
    <location>
        <begin position="347"/>
        <end position="368"/>
    </location>
</feature>
<evidence type="ECO:0000256" key="2">
    <source>
        <dbReference type="ARBA" id="ARBA00022692"/>
    </source>
</evidence>
<feature type="transmembrane region" description="Helical" evidence="5">
    <location>
        <begin position="513"/>
        <end position="530"/>
    </location>
</feature>
<keyword evidence="8" id="KW-1185">Reference proteome</keyword>
<dbReference type="OrthoDB" id="4088837at2759"/>
<feature type="transmembrane region" description="Helical" evidence="5">
    <location>
        <begin position="268"/>
        <end position="288"/>
    </location>
</feature>
<feature type="transmembrane region" description="Helical" evidence="5">
    <location>
        <begin position="92"/>
        <end position="122"/>
    </location>
</feature>
<evidence type="ECO:0000313" key="7">
    <source>
        <dbReference type="EMBL" id="ORZ36834.1"/>
    </source>
</evidence>
<feature type="transmembrane region" description="Helical" evidence="5">
    <location>
        <begin position="237"/>
        <end position="256"/>
    </location>
</feature>
<dbReference type="PANTHER" id="PTHR23501:SF87">
    <property type="entry name" value="SIDEROPHORE IRON TRANSPORTER 2"/>
    <property type="match status" value="1"/>
</dbReference>